<reference evidence="2" key="1">
    <citation type="journal article" date="2020" name="Nature">
        <title>Giant virus diversity and host interactions through global metagenomics.</title>
        <authorList>
            <person name="Schulz F."/>
            <person name="Roux S."/>
            <person name="Paez-Espino D."/>
            <person name="Jungbluth S."/>
            <person name="Walsh D.A."/>
            <person name="Denef V.J."/>
            <person name="McMahon K.D."/>
            <person name="Konstantinidis K.T."/>
            <person name="Eloe-Fadrosh E.A."/>
            <person name="Kyrpides N.C."/>
            <person name="Woyke T."/>
        </authorList>
    </citation>
    <scope>NUCLEOTIDE SEQUENCE</scope>
    <source>
        <strain evidence="2">GVMAG-M-3300023184-167</strain>
    </source>
</reference>
<dbReference type="EMBL" id="MN740007">
    <property type="protein sequence ID" value="QHT83260.1"/>
    <property type="molecule type" value="Genomic_DNA"/>
</dbReference>
<organism evidence="2">
    <name type="scientific">viral metagenome</name>
    <dbReference type="NCBI Taxonomy" id="1070528"/>
    <lineage>
        <taxon>unclassified sequences</taxon>
        <taxon>metagenomes</taxon>
        <taxon>organismal metagenomes</taxon>
    </lineage>
</organism>
<evidence type="ECO:0000313" key="2">
    <source>
        <dbReference type="EMBL" id="QHT83260.1"/>
    </source>
</evidence>
<feature type="region of interest" description="Disordered" evidence="1">
    <location>
        <begin position="15"/>
        <end position="35"/>
    </location>
</feature>
<protein>
    <submittedName>
        <fullName evidence="2">Uncharacterized protein</fullName>
    </submittedName>
</protein>
<sequence length="46" mass="5342">MDKKRGREEKNILYDILSDDEGNGDDDEGDSDKLAKKKEIQQIKIF</sequence>
<name>A0A6C0HS97_9ZZZZ</name>
<accession>A0A6C0HS97</accession>
<dbReference type="AlphaFoldDB" id="A0A6C0HS97"/>
<proteinExistence type="predicted"/>
<feature type="compositionally biased region" description="Acidic residues" evidence="1">
    <location>
        <begin position="17"/>
        <end position="30"/>
    </location>
</feature>
<evidence type="ECO:0000256" key="1">
    <source>
        <dbReference type="SAM" id="MobiDB-lite"/>
    </source>
</evidence>